<protein>
    <submittedName>
        <fullName evidence="2">Uncharacterized protein</fullName>
    </submittedName>
</protein>
<comment type="caution">
    <text evidence="2">The sequence shown here is derived from an EMBL/GenBank/DDBJ whole genome shotgun (WGS) entry which is preliminary data.</text>
</comment>
<keyword evidence="3" id="KW-1185">Reference proteome</keyword>
<reference evidence="2 3" key="1">
    <citation type="submission" date="2023-09" db="EMBL/GenBank/DDBJ databases">
        <title>Pangenome analysis of Batrachochytrium dendrobatidis and related Chytrids.</title>
        <authorList>
            <person name="Yacoub M.N."/>
            <person name="Stajich J.E."/>
            <person name="James T.Y."/>
        </authorList>
    </citation>
    <scope>NUCLEOTIDE SEQUENCE [LARGE SCALE GENOMIC DNA]</scope>
    <source>
        <strain evidence="2 3">JEL0888</strain>
    </source>
</reference>
<evidence type="ECO:0000313" key="3">
    <source>
        <dbReference type="Proteomes" id="UP001527925"/>
    </source>
</evidence>
<dbReference type="PANTHER" id="PTHR14614">
    <property type="entry name" value="HEPATOCELLULAR CARCINOMA-ASSOCIATED ANTIGEN"/>
    <property type="match status" value="1"/>
</dbReference>
<sequence length="305" mass="31725">MGDAAPATAASAASAADVDGIGVFETGFSILFNVPEINLGEPGWVVPVRVPGLARTVSLQVPDIDARNTSLFAHHVWKASILLARLLAAAQPAADVAGRTVVELGAGTGLPSIAAGMLGARAVVASDFPDAAILDALRRNLDVNLRPAGTRGGDGGDQGGQGGQGGDDDDIAARCHVVGHVWGDDPAPLLHHAGPGGFDVVLLADTFWMAHQHDNLLADVTALLAPQGVVLAVAGLHTGRRTMEAFFDKAAREHALVVERLAIVEVPVGSGSGDELVWNTVPDDAEIPDTIEERMRYLFAYRITR</sequence>
<dbReference type="Pfam" id="PF10294">
    <property type="entry name" value="Methyltransf_16"/>
    <property type="match status" value="1"/>
</dbReference>
<dbReference type="Gene3D" id="3.40.50.150">
    <property type="entry name" value="Vaccinia Virus protein VP39"/>
    <property type="match status" value="1"/>
</dbReference>
<dbReference type="InterPro" id="IPR019410">
    <property type="entry name" value="Methyltransf_16"/>
</dbReference>
<gene>
    <name evidence="2" type="ORF">HK105_200942</name>
</gene>
<organism evidence="2 3">
    <name type="scientific">Polyrhizophydium stewartii</name>
    <dbReference type="NCBI Taxonomy" id="2732419"/>
    <lineage>
        <taxon>Eukaryota</taxon>
        <taxon>Fungi</taxon>
        <taxon>Fungi incertae sedis</taxon>
        <taxon>Chytridiomycota</taxon>
        <taxon>Chytridiomycota incertae sedis</taxon>
        <taxon>Chytridiomycetes</taxon>
        <taxon>Rhizophydiales</taxon>
        <taxon>Rhizophydiales incertae sedis</taxon>
        <taxon>Polyrhizophydium</taxon>
    </lineage>
</organism>
<dbReference type="SUPFAM" id="SSF53335">
    <property type="entry name" value="S-adenosyl-L-methionine-dependent methyltransferases"/>
    <property type="match status" value="1"/>
</dbReference>
<dbReference type="Proteomes" id="UP001527925">
    <property type="component" value="Unassembled WGS sequence"/>
</dbReference>
<proteinExistence type="predicted"/>
<evidence type="ECO:0000313" key="2">
    <source>
        <dbReference type="EMBL" id="KAL2919299.1"/>
    </source>
</evidence>
<feature type="region of interest" description="Disordered" evidence="1">
    <location>
        <begin position="145"/>
        <end position="169"/>
    </location>
</feature>
<dbReference type="EMBL" id="JADGIZ020000003">
    <property type="protein sequence ID" value="KAL2919299.1"/>
    <property type="molecule type" value="Genomic_DNA"/>
</dbReference>
<feature type="compositionally biased region" description="Gly residues" evidence="1">
    <location>
        <begin position="150"/>
        <end position="165"/>
    </location>
</feature>
<dbReference type="InterPro" id="IPR029063">
    <property type="entry name" value="SAM-dependent_MTases_sf"/>
</dbReference>
<name>A0ABR4NIE2_9FUNG</name>
<accession>A0ABR4NIE2</accession>
<dbReference type="PANTHER" id="PTHR14614:SF104">
    <property type="entry name" value="N-METHYLTRANSFERASE, PUTATIVE (AFU_ORTHOLOGUE AFUA_1G17750)-RELATED"/>
    <property type="match status" value="1"/>
</dbReference>
<evidence type="ECO:0000256" key="1">
    <source>
        <dbReference type="SAM" id="MobiDB-lite"/>
    </source>
</evidence>